<dbReference type="InterPro" id="IPR044844">
    <property type="entry name" value="Trans_IPPS_euk-type"/>
</dbReference>
<comment type="pathway">
    <text evidence="5">Terpene metabolism; lanosterol biosynthesis; lanosterol from farnesyl diphosphate: step 1/3.</text>
</comment>
<sequence length="573" mass="65166">MGVLSLLLLGITHPSELRAMIGYKVWRDPLNDIKANPEASGWDRERMRDCWGFLDLTSRSFAAVIKELKGELSRVICLFYLVLRALDTVEDDMTIPAEKKIPLLVDFYKFLEQPGWNFKESGPKEKDRQLLVEFDKVIAEYQLLDQGYKTVISDITAKMGAGMASYIELSANKPLSVSTWKHFDLYCHFVAGLVGEGLSRLFSESNLERPWLGHQLELSNHMGLFLQKTNIIRDYAEDCEEGRFFWPKECWGDSYAKFSSQPDVASGIIETKPGSNKFQPADNEVGQRSMYVLSSMLLDAMSHATNALDYLALLKEQSIFNFCAIPQVMAIATIELMFNNPDVFKMNVKIRKGVAVGLILAAVNPRDVAYTFLKYSRKIHRRLSPADPNFTRWSVELARIEQWCETYYPSFIAAQSEGKPTDARASALRSWSESRRSHALILKHSNLNGRDPSAEDAQQALEKAKAQALDPRDLMTEDERKDLDKKDRDEMIKFFFIMLVGMTVFMAVVAVLTWEAVWYWTMDGADPLTQNVKYAWKLVQKEGAQSVREVLGTVKGSFEHVWKHGLGSGKIEL</sequence>
<dbReference type="InterPro" id="IPR002060">
    <property type="entry name" value="Squ/phyt_synthse"/>
</dbReference>
<dbReference type="SFLD" id="SFLDG01018">
    <property type="entry name" value="Squalene/Phytoene_Synthase_Lik"/>
    <property type="match status" value="1"/>
</dbReference>
<dbReference type="OrthoDB" id="431150at2759"/>
<keyword evidence="7" id="KW-0732">Signal</keyword>
<dbReference type="GO" id="GO:0045338">
    <property type="term" value="P:farnesyl diphosphate metabolic process"/>
    <property type="evidence" value="ECO:0007669"/>
    <property type="project" value="InterPro"/>
</dbReference>
<dbReference type="PANTHER" id="PTHR11626">
    <property type="entry name" value="FARNESYL-DIPHOSPHATE FARNESYLTRANSFERASE"/>
    <property type="match status" value="1"/>
</dbReference>
<feature type="transmembrane region" description="Helical" evidence="5">
    <location>
        <begin position="494"/>
        <end position="514"/>
    </location>
</feature>
<evidence type="ECO:0000313" key="9">
    <source>
        <dbReference type="Proteomes" id="UP000019377"/>
    </source>
</evidence>
<evidence type="ECO:0000256" key="4">
    <source>
        <dbReference type="ARBA" id="ARBA00022679"/>
    </source>
</evidence>
<dbReference type="Proteomes" id="UP000019377">
    <property type="component" value="Unassembled WGS sequence"/>
</dbReference>
<dbReference type="InterPro" id="IPR006449">
    <property type="entry name" value="Squal_synth-like"/>
</dbReference>
<dbReference type="STRING" id="1365824.V5EV55"/>
<protein>
    <recommendedName>
        <fullName evidence="3 5">Squalene synthase</fullName>
        <shortName evidence="5">SQS</shortName>
        <shortName evidence="5">SS</shortName>
        <ecNumber evidence="3 5">2.5.1.21</ecNumber>
    </recommendedName>
</protein>
<feature type="region of interest" description="Disordered" evidence="6">
    <location>
        <begin position="446"/>
        <end position="482"/>
    </location>
</feature>
<dbReference type="InterPro" id="IPR019845">
    <property type="entry name" value="Squalene/phytoene_synthase_CS"/>
</dbReference>
<dbReference type="GO" id="GO:0051996">
    <property type="term" value="F:squalene synthase [NAD(P)H] activity"/>
    <property type="evidence" value="ECO:0007669"/>
    <property type="project" value="UniProtKB-UniRule"/>
</dbReference>
<dbReference type="CDD" id="cd00683">
    <property type="entry name" value="Trans_IPPS_HH"/>
    <property type="match status" value="1"/>
</dbReference>
<comment type="similarity">
    <text evidence="2 5">Belongs to the phytoene/squalene synthase family.</text>
</comment>
<dbReference type="InterPro" id="IPR033904">
    <property type="entry name" value="Trans_IPPS_HH"/>
</dbReference>
<comment type="catalytic activity">
    <reaction evidence="5">
        <text>2 (2E,6E)-farnesyl diphosphate + NADPH + H(+) = squalene + 2 diphosphate + NADP(+)</text>
        <dbReference type="Rhea" id="RHEA:32295"/>
        <dbReference type="ChEBI" id="CHEBI:15378"/>
        <dbReference type="ChEBI" id="CHEBI:15440"/>
        <dbReference type="ChEBI" id="CHEBI:33019"/>
        <dbReference type="ChEBI" id="CHEBI:57783"/>
        <dbReference type="ChEBI" id="CHEBI:58349"/>
        <dbReference type="ChEBI" id="CHEBI:175763"/>
        <dbReference type="EC" id="2.5.1.21"/>
    </reaction>
</comment>
<dbReference type="PANTHER" id="PTHR11626:SF2">
    <property type="entry name" value="SQUALENE SYNTHASE"/>
    <property type="match status" value="1"/>
</dbReference>
<dbReference type="InterPro" id="IPR008949">
    <property type="entry name" value="Isoprenoid_synthase_dom_sf"/>
</dbReference>
<dbReference type="EMBL" id="KI545853">
    <property type="protein sequence ID" value="EST09335.1"/>
    <property type="molecule type" value="Genomic_DNA"/>
</dbReference>
<keyword evidence="5" id="KW-0472">Membrane</keyword>
<gene>
    <name evidence="8" type="ORF">PSEUBRA_SCAF11g01131</name>
</gene>
<dbReference type="FunFam" id="1.10.600.10:FF:000034">
    <property type="entry name" value="Farnesyl-diphosphate farnesyltransferase"/>
    <property type="match status" value="1"/>
</dbReference>
<reference evidence="9" key="1">
    <citation type="journal article" date="2013" name="Genome Announc.">
        <title>Draft genome sequence of Pseudozyma brasiliensis sp. nov. strain GHG001, a high producer of endo-1,4-xylanase isolated from an insect pest of sugarcane.</title>
        <authorList>
            <person name="Oliveira J.V.D.C."/>
            <person name="dos Santos R.A.C."/>
            <person name="Borges T.A."/>
            <person name="Riano-Pachon D.M."/>
            <person name="Goldman G.H."/>
        </authorList>
    </citation>
    <scope>NUCLEOTIDE SEQUENCE [LARGE SCALE GENOMIC DNA]</scope>
    <source>
        <strain evidence="9">GHG001</strain>
    </source>
</reference>
<keyword evidence="4 5" id="KW-0808">Transferase</keyword>
<proteinExistence type="inferred from homology"/>
<dbReference type="GO" id="GO:0055056">
    <property type="term" value="F:D-glucose transmembrane transporter activity"/>
    <property type="evidence" value="ECO:0007669"/>
    <property type="project" value="UniProtKB-UniRule"/>
</dbReference>
<organism evidence="8 9">
    <name type="scientific">Kalmanozyma brasiliensis (strain GHG001)</name>
    <name type="common">Yeast</name>
    <name type="synonym">Pseudozyma brasiliensis</name>
    <dbReference type="NCBI Taxonomy" id="1365824"/>
    <lineage>
        <taxon>Eukaryota</taxon>
        <taxon>Fungi</taxon>
        <taxon>Dikarya</taxon>
        <taxon>Basidiomycota</taxon>
        <taxon>Ustilaginomycotina</taxon>
        <taxon>Ustilaginomycetes</taxon>
        <taxon>Ustilaginales</taxon>
        <taxon>Ustilaginaceae</taxon>
        <taxon>Kalmanozyma</taxon>
    </lineage>
</organism>
<dbReference type="Gene3D" id="1.10.600.10">
    <property type="entry name" value="Farnesyl Diphosphate Synthase"/>
    <property type="match status" value="1"/>
</dbReference>
<dbReference type="HOGENOM" id="CLU_031981_2_2_1"/>
<evidence type="ECO:0000313" key="8">
    <source>
        <dbReference type="EMBL" id="EST09335.1"/>
    </source>
</evidence>
<evidence type="ECO:0000256" key="5">
    <source>
        <dbReference type="RuleBase" id="RU368088"/>
    </source>
</evidence>
<dbReference type="PROSITE" id="PS01045">
    <property type="entry name" value="SQUALEN_PHYTOEN_SYN_2"/>
    <property type="match status" value="1"/>
</dbReference>
<keyword evidence="5" id="KW-1133">Transmembrane helix</keyword>
<dbReference type="GO" id="GO:0006696">
    <property type="term" value="P:ergosterol biosynthetic process"/>
    <property type="evidence" value="ECO:0007669"/>
    <property type="project" value="TreeGrafter"/>
</dbReference>
<keyword evidence="9" id="KW-1185">Reference proteome</keyword>
<keyword evidence="5" id="KW-0812">Transmembrane</keyword>
<dbReference type="Pfam" id="PF00494">
    <property type="entry name" value="SQS_PSY"/>
    <property type="match status" value="1"/>
</dbReference>
<evidence type="ECO:0000256" key="7">
    <source>
        <dbReference type="SAM" id="SignalP"/>
    </source>
</evidence>
<evidence type="ECO:0000256" key="6">
    <source>
        <dbReference type="SAM" id="MobiDB-lite"/>
    </source>
</evidence>
<dbReference type="PROSITE" id="PS01044">
    <property type="entry name" value="SQUALEN_PHYTOEN_SYN_1"/>
    <property type="match status" value="1"/>
</dbReference>
<dbReference type="SUPFAM" id="SSF48576">
    <property type="entry name" value="Terpenoid synthases"/>
    <property type="match status" value="1"/>
</dbReference>
<feature type="compositionally biased region" description="Basic and acidic residues" evidence="6">
    <location>
        <begin position="462"/>
        <end position="482"/>
    </location>
</feature>
<name>V5EV55_KALBG</name>
<dbReference type="RefSeq" id="XP_016294324.1">
    <property type="nucleotide sequence ID" value="XM_016434225.1"/>
</dbReference>
<dbReference type="EC" id="2.5.1.21" evidence="3 5"/>
<comment type="cofactor">
    <cofactor evidence="1 5">
        <name>Mg(2+)</name>
        <dbReference type="ChEBI" id="CHEBI:18420"/>
    </cofactor>
</comment>
<dbReference type="UniPathway" id="UPA00767">
    <property type="reaction ID" value="UER00751"/>
</dbReference>
<dbReference type="AlphaFoldDB" id="V5EV55"/>
<dbReference type="OMA" id="DYAEDCE"/>
<evidence type="ECO:0000256" key="2">
    <source>
        <dbReference type="ARBA" id="ARBA00006251"/>
    </source>
</evidence>
<comment type="catalytic activity">
    <reaction evidence="5">
        <text>2 (2E,6E)-farnesyl diphosphate + NADH + H(+) = squalene + 2 diphosphate + NAD(+)</text>
        <dbReference type="Rhea" id="RHEA:32299"/>
        <dbReference type="ChEBI" id="CHEBI:15378"/>
        <dbReference type="ChEBI" id="CHEBI:15440"/>
        <dbReference type="ChEBI" id="CHEBI:33019"/>
        <dbReference type="ChEBI" id="CHEBI:57540"/>
        <dbReference type="ChEBI" id="CHEBI:57945"/>
        <dbReference type="ChEBI" id="CHEBI:175763"/>
        <dbReference type="EC" id="2.5.1.21"/>
    </reaction>
</comment>
<feature type="signal peptide" evidence="7">
    <location>
        <begin position="1"/>
        <end position="19"/>
    </location>
</feature>
<feature type="chain" id="PRO_5004732735" description="Squalene synthase" evidence="7">
    <location>
        <begin position="20"/>
        <end position="573"/>
    </location>
</feature>
<evidence type="ECO:0000256" key="3">
    <source>
        <dbReference type="ARBA" id="ARBA00012373"/>
    </source>
</evidence>
<dbReference type="GeneID" id="27416824"/>
<dbReference type="GO" id="GO:0005789">
    <property type="term" value="C:endoplasmic reticulum membrane"/>
    <property type="evidence" value="ECO:0007669"/>
    <property type="project" value="TreeGrafter"/>
</dbReference>
<evidence type="ECO:0000256" key="1">
    <source>
        <dbReference type="ARBA" id="ARBA00001946"/>
    </source>
</evidence>
<comment type="function">
    <text evidence="5">Catalyzes the condensation of 2 farnesyl pyrophosphate (FPP) moieties to form squalene.</text>
</comment>
<dbReference type="NCBIfam" id="TIGR01559">
    <property type="entry name" value="squal_synth"/>
    <property type="match status" value="1"/>
</dbReference>
<dbReference type="eggNOG" id="KOG1459">
    <property type="taxonomic scope" value="Eukaryota"/>
</dbReference>
<dbReference type="SFLD" id="SFLDS00005">
    <property type="entry name" value="Isoprenoid_Synthase_Type_I"/>
    <property type="match status" value="1"/>
</dbReference>
<accession>V5EV55</accession>